<evidence type="ECO:0000256" key="4">
    <source>
        <dbReference type="ARBA" id="ARBA00022801"/>
    </source>
</evidence>
<organism evidence="10 11">
    <name type="scientific">Candidatus Faeciplasma gallinarum</name>
    <dbReference type="NCBI Taxonomy" id="2840799"/>
    <lineage>
        <taxon>Bacteria</taxon>
        <taxon>Bacillati</taxon>
        <taxon>Bacillota</taxon>
        <taxon>Clostridia</taxon>
        <taxon>Eubacteriales</taxon>
        <taxon>Oscillospiraceae</taxon>
        <taxon>Oscillospiraceae incertae sedis</taxon>
        <taxon>Candidatus Faeciplasma</taxon>
    </lineage>
</organism>
<dbReference type="InterPro" id="IPR013783">
    <property type="entry name" value="Ig-like_fold"/>
</dbReference>
<dbReference type="InterPro" id="IPR006102">
    <property type="entry name" value="Ig-like_GH2"/>
</dbReference>
<proteinExistence type="inferred from homology"/>
<name>A0A9D1EPU0_9FIRM</name>
<dbReference type="GO" id="GO:0005990">
    <property type="term" value="P:lactose catabolic process"/>
    <property type="evidence" value="ECO:0007669"/>
    <property type="project" value="TreeGrafter"/>
</dbReference>
<evidence type="ECO:0000256" key="7">
    <source>
        <dbReference type="RuleBase" id="RU361154"/>
    </source>
</evidence>
<dbReference type="SUPFAM" id="SSF74650">
    <property type="entry name" value="Galactose mutarotase-like"/>
    <property type="match status" value="1"/>
</dbReference>
<dbReference type="EMBL" id="DVIR01000056">
    <property type="protein sequence ID" value="HIS24902.1"/>
    <property type="molecule type" value="Genomic_DNA"/>
</dbReference>
<evidence type="ECO:0000256" key="3">
    <source>
        <dbReference type="ARBA" id="ARBA00012756"/>
    </source>
</evidence>
<dbReference type="InterPro" id="IPR050347">
    <property type="entry name" value="Bact_Beta-galactosidase"/>
</dbReference>
<dbReference type="Gene3D" id="3.20.20.80">
    <property type="entry name" value="Glycosidases"/>
    <property type="match status" value="1"/>
</dbReference>
<comment type="similarity">
    <text evidence="2 7">Belongs to the glycosyl hydrolase 2 family.</text>
</comment>
<feature type="signal peptide" evidence="8">
    <location>
        <begin position="1"/>
        <end position="20"/>
    </location>
</feature>
<gene>
    <name evidence="10" type="ORF">IAD01_05815</name>
</gene>
<dbReference type="Pfam" id="PF16353">
    <property type="entry name" value="LacZ_4"/>
    <property type="match status" value="1"/>
</dbReference>
<reference evidence="10" key="2">
    <citation type="journal article" date="2021" name="PeerJ">
        <title>Extensive microbial diversity within the chicken gut microbiome revealed by metagenomics and culture.</title>
        <authorList>
            <person name="Gilroy R."/>
            <person name="Ravi A."/>
            <person name="Getino M."/>
            <person name="Pursley I."/>
            <person name="Horton D.L."/>
            <person name="Alikhan N.F."/>
            <person name="Baker D."/>
            <person name="Gharbi K."/>
            <person name="Hall N."/>
            <person name="Watson M."/>
            <person name="Adriaenssens E.M."/>
            <person name="Foster-Nyarko E."/>
            <person name="Jarju S."/>
            <person name="Secka A."/>
            <person name="Antonio M."/>
            <person name="Oren A."/>
            <person name="Chaudhuri R.R."/>
            <person name="La Ragione R."/>
            <person name="Hildebrand F."/>
            <person name="Pallen M.J."/>
        </authorList>
    </citation>
    <scope>NUCLEOTIDE SEQUENCE</scope>
    <source>
        <strain evidence="10">CHK157-1446</strain>
    </source>
</reference>
<dbReference type="PRINTS" id="PR00132">
    <property type="entry name" value="GLHYDRLASE2"/>
</dbReference>
<dbReference type="InterPro" id="IPR023230">
    <property type="entry name" value="Glyco_hydro_2_CS"/>
</dbReference>
<evidence type="ECO:0000256" key="1">
    <source>
        <dbReference type="ARBA" id="ARBA00001412"/>
    </source>
</evidence>
<dbReference type="Pfam" id="PF02929">
    <property type="entry name" value="Bgal_small_N"/>
    <property type="match status" value="1"/>
</dbReference>
<feature type="domain" description="Beta galactosidase small chain/" evidence="9">
    <location>
        <begin position="873"/>
        <end position="1138"/>
    </location>
</feature>
<dbReference type="InterPro" id="IPR004199">
    <property type="entry name" value="B-gal_small/dom_5"/>
</dbReference>
<dbReference type="InterPro" id="IPR011013">
    <property type="entry name" value="Gal_mutarotase_sf_dom"/>
</dbReference>
<dbReference type="InterPro" id="IPR006104">
    <property type="entry name" value="Glyco_hydro_2_N"/>
</dbReference>
<keyword evidence="4 7" id="KW-0378">Hydrolase</keyword>
<evidence type="ECO:0000256" key="8">
    <source>
        <dbReference type="SAM" id="SignalP"/>
    </source>
</evidence>
<dbReference type="PROSITE" id="PS51257">
    <property type="entry name" value="PROKAR_LIPOPROTEIN"/>
    <property type="match status" value="1"/>
</dbReference>
<evidence type="ECO:0000256" key="5">
    <source>
        <dbReference type="ARBA" id="ARBA00023295"/>
    </source>
</evidence>
<dbReference type="Gene3D" id="2.60.120.260">
    <property type="entry name" value="Galactose-binding domain-like"/>
    <property type="match status" value="1"/>
</dbReference>
<dbReference type="Gene3D" id="2.70.98.10">
    <property type="match status" value="1"/>
</dbReference>
<dbReference type="GO" id="GO:0009341">
    <property type="term" value="C:beta-galactosidase complex"/>
    <property type="evidence" value="ECO:0007669"/>
    <property type="project" value="InterPro"/>
</dbReference>
<dbReference type="Pfam" id="PF02837">
    <property type="entry name" value="Glyco_hydro_2_N"/>
    <property type="match status" value="1"/>
</dbReference>
<comment type="caution">
    <text evidence="10">The sequence shown here is derived from an EMBL/GenBank/DDBJ whole genome shotgun (WGS) entry which is preliminary data.</text>
</comment>
<dbReference type="InterPro" id="IPR006103">
    <property type="entry name" value="Glyco_hydro_2_cat"/>
</dbReference>
<accession>A0A9D1EPU0</accession>
<dbReference type="InterPro" id="IPR017853">
    <property type="entry name" value="GH"/>
</dbReference>
<dbReference type="GO" id="GO:0030246">
    <property type="term" value="F:carbohydrate binding"/>
    <property type="evidence" value="ECO:0007669"/>
    <property type="project" value="InterPro"/>
</dbReference>
<evidence type="ECO:0000259" key="9">
    <source>
        <dbReference type="SMART" id="SM01038"/>
    </source>
</evidence>
<dbReference type="PROSITE" id="PS00719">
    <property type="entry name" value="GLYCOSYL_HYDROL_F2_1"/>
    <property type="match status" value="1"/>
</dbReference>
<dbReference type="SUPFAM" id="SSF49303">
    <property type="entry name" value="beta-Galactosidase/glucuronidase domain"/>
    <property type="match status" value="2"/>
</dbReference>
<dbReference type="SUPFAM" id="SSF51445">
    <property type="entry name" value="(Trans)glycosidases"/>
    <property type="match status" value="1"/>
</dbReference>
<dbReference type="AlphaFoldDB" id="A0A9D1EPU0"/>
<dbReference type="SMART" id="SM01038">
    <property type="entry name" value="Bgal_small_N"/>
    <property type="match status" value="1"/>
</dbReference>
<sequence length="1164" mass="130921">MKIKSIKTGLALAATVVLSAAVLSSCGTGSKEDPWSYNAAFTSGDLISTDVEQTIFSGNEWTGKSFAKDASGNYVSQSDIVRINTLDYHSVNTVIFDSVEKALEGAISYDRTDSAYYKLLTGEDNVWQLAVYKNEDDAEAAGVLNEFYKPSYDMSAAPPYEGEDRIYSSSDAYYGGFKDVTLPASWQTQGFDFPIYTNYTYPWDGGAYGNEKLFAPDVPTVTNPVGFYRYTFDVDESWITEGRRVFISFGGVESAYYVYVNGYQVGYSEDTFDAADFDITPYLNADGKDNLLAVKVYRWCDGSYYENQDFLRLAGIFRDVYLYSTTPVRMSDYTVVTDLDDDFVDAELRLDVEIENTTINDIGKRRLYVDVKLYDADKNQLFYDKPLRKAVSDVASGEKTTVSLERKVDEPHLWSDEDPYLYTLVISLYDEDGGYYGSMSQQLGFREITFDPTVGTTENEYYQTVLLNGEPLILKGVNRHENNPETGRYVPAELEEADVIQMKNLNINAVRTSHYPDDEMFYNMCDKYGLLVMGECNIETHYAVDASTTENSFSNVIKDRIMAHTTAYKNRTCIIMWSIGNETIAGTQTFLDCIADLKQRDPTRPIHFESQGSGGGVDIASTMYSTVEDVAARGTWENHMPYLLCEYAHSMGNSTGNLYEYWEAIRSYDNILGAFIWDYVDQSILTEIPENTFDYYGNGMYYAFGGCWGDNPNSGDFCQNGIISSNRTVQPEAYEVKYVYQSVWFTADEALSADNKSVNVYNEFRFTDLDNYDYRYELLCNGEVVDSGTFEVSCAPMEEVTVEIPFNMPEQIEPESEFLLTVYACLSEDTLWADAGYEIALEQFDVECDSETVSFDVSQMPDISASETDTELTVTGDNFEIVFNKTNGYIDSYIYDGDEIIERGPTPTYTRGKTSNDLDYLPLDDATIRGVDEFSYEITDGGKSVTVNETLRLSASGCYNYMSYVVYGSGEIKVSSSLELTDDITELYRFGSVITLPVDYENMTFYGNGPYDTYRDRLRGSPAGVYSQTVTDSFFPYGNPQDTGNKTEVRYISLTSDERDTGILVTCDGLLEASALHYTARQLQDAGRVYQLPDITNTYLNIDYGSRGTGGASCGPGPLNEYRLLNDGRDFSYSYTIIPFDKNEDDVSELVKLFRDVSTASDAE</sequence>
<protein>
    <recommendedName>
        <fullName evidence="3 7">Beta-galactosidase</fullName>
        <ecNumber evidence="3 7">3.2.1.23</ecNumber>
    </recommendedName>
    <alternativeName>
        <fullName evidence="6 7">Lactase</fullName>
    </alternativeName>
</protein>
<dbReference type="PANTHER" id="PTHR46323:SF2">
    <property type="entry name" value="BETA-GALACTOSIDASE"/>
    <property type="match status" value="1"/>
</dbReference>
<dbReference type="Gene3D" id="2.60.40.10">
    <property type="entry name" value="Immunoglobulins"/>
    <property type="match status" value="2"/>
</dbReference>
<dbReference type="EC" id="3.2.1.23" evidence="3 7"/>
<dbReference type="InterPro" id="IPR036156">
    <property type="entry name" value="Beta-gal/glucu_dom_sf"/>
</dbReference>
<evidence type="ECO:0000313" key="10">
    <source>
        <dbReference type="EMBL" id="HIS24902.1"/>
    </source>
</evidence>
<reference evidence="10" key="1">
    <citation type="submission" date="2020-10" db="EMBL/GenBank/DDBJ databases">
        <authorList>
            <person name="Gilroy R."/>
        </authorList>
    </citation>
    <scope>NUCLEOTIDE SEQUENCE</scope>
    <source>
        <strain evidence="10">CHK157-1446</strain>
    </source>
</reference>
<dbReference type="InterPro" id="IPR014718">
    <property type="entry name" value="GH-type_carb-bd"/>
</dbReference>
<evidence type="ECO:0000256" key="6">
    <source>
        <dbReference type="ARBA" id="ARBA00032230"/>
    </source>
</evidence>
<dbReference type="InterPro" id="IPR032312">
    <property type="entry name" value="LacZ_4"/>
</dbReference>
<dbReference type="Proteomes" id="UP000823982">
    <property type="component" value="Unassembled WGS sequence"/>
</dbReference>
<dbReference type="Pfam" id="PF02836">
    <property type="entry name" value="Glyco_hydro_2_C"/>
    <property type="match status" value="1"/>
</dbReference>
<keyword evidence="5 7" id="KW-0326">Glycosidase</keyword>
<dbReference type="GO" id="GO:0004565">
    <property type="term" value="F:beta-galactosidase activity"/>
    <property type="evidence" value="ECO:0007669"/>
    <property type="project" value="UniProtKB-EC"/>
</dbReference>
<comment type="catalytic activity">
    <reaction evidence="1 7">
        <text>Hydrolysis of terminal non-reducing beta-D-galactose residues in beta-D-galactosides.</text>
        <dbReference type="EC" id="3.2.1.23"/>
    </reaction>
</comment>
<feature type="chain" id="PRO_5039349097" description="Beta-galactosidase" evidence="8">
    <location>
        <begin position="21"/>
        <end position="1164"/>
    </location>
</feature>
<keyword evidence="8" id="KW-0732">Signal</keyword>
<dbReference type="PANTHER" id="PTHR46323">
    <property type="entry name" value="BETA-GALACTOSIDASE"/>
    <property type="match status" value="1"/>
</dbReference>
<dbReference type="Pfam" id="PF00703">
    <property type="entry name" value="Glyco_hydro_2"/>
    <property type="match status" value="1"/>
</dbReference>
<evidence type="ECO:0000256" key="2">
    <source>
        <dbReference type="ARBA" id="ARBA00007401"/>
    </source>
</evidence>
<dbReference type="InterPro" id="IPR008979">
    <property type="entry name" value="Galactose-bd-like_sf"/>
</dbReference>
<dbReference type="InterPro" id="IPR006101">
    <property type="entry name" value="Glyco_hydro_2"/>
</dbReference>
<evidence type="ECO:0000313" key="11">
    <source>
        <dbReference type="Proteomes" id="UP000823982"/>
    </source>
</evidence>
<dbReference type="SUPFAM" id="SSF49785">
    <property type="entry name" value="Galactose-binding domain-like"/>
    <property type="match status" value="1"/>
</dbReference>